<evidence type="ECO:0000313" key="5">
    <source>
        <dbReference type="Proteomes" id="UP000736335"/>
    </source>
</evidence>
<name>A0A9P6L5D4_9AGAM</name>
<dbReference type="AlphaFoldDB" id="A0A9P6L5D4"/>
<feature type="region of interest" description="Disordered" evidence="2">
    <location>
        <begin position="53"/>
        <end position="76"/>
    </location>
</feature>
<dbReference type="Pfam" id="PF00320">
    <property type="entry name" value="GATA"/>
    <property type="match status" value="1"/>
</dbReference>
<dbReference type="InterPro" id="IPR000679">
    <property type="entry name" value="Znf_GATA"/>
</dbReference>
<comment type="caution">
    <text evidence="4">The sequence shown here is derived from an EMBL/GenBank/DDBJ whole genome shotgun (WGS) entry which is preliminary data.</text>
</comment>
<dbReference type="PROSITE" id="PS50114">
    <property type="entry name" value="GATA_ZN_FINGER_2"/>
    <property type="match status" value="1"/>
</dbReference>
<evidence type="ECO:0000256" key="1">
    <source>
        <dbReference type="PROSITE-ProRule" id="PRU00094"/>
    </source>
</evidence>
<feature type="domain" description="GATA-type" evidence="3">
    <location>
        <begin position="300"/>
        <end position="351"/>
    </location>
</feature>
<reference evidence="4" key="2">
    <citation type="submission" date="2020-11" db="EMBL/GenBank/DDBJ databases">
        <authorList>
            <consortium name="DOE Joint Genome Institute"/>
            <person name="Kuo A."/>
            <person name="Miyauchi S."/>
            <person name="Kiss E."/>
            <person name="Drula E."/>
            <person name="Kohler A."/>
            <person name="Sanchez-Garcia M."/>
            <person name="Andreopoulos B."/>
            <person name="Barry K.W."/>
            <person name="Bonito G."/>
            <person name="Buee M."/>
            <person name="Carver A."/>
            <person name="Chen C."/>
            <person name="Cichocki N."/>
            <person name="Clum A."/>
            <person name="Culley D."/>
            <person name="Crous P.W."/>
            <person name="Fauchery L."/>
            <person name="Girlanda M."/>
            <person name="Hayes R."/>
            <person name="Keri Z."/>
            <person name="Labutti K."/>
            <person name="Lipzen A."/>
            <person name="Lombard V."/>
            <person name="Magnuson J."/>
            <person name="Maillard F."/>
            <person name="Morin E."/>
            <person name="Murat C."/>
            <person name="Nolan M."/>
            <person name="Ohm R."/>
            <person name="Pangilinan J."/>
            <person name="Pereira M."/>
            <person name="Perotto S."/>
            <person name="Peter M."/>
            <person name="Riley R."/>
            <person name="Sitrit Y."/>
            <person name="Stielow B."/>
            <person name="Szollosi G."/>
            <person name="Zifcakova L."/>
            <person name="Stursova M."/>
            <person name="Spatafora J.W."/>
            <person name="Tedersoo L."/>
            <person name="Vaario L.-M."/>
            <person name="Yamada A."/>
            <person name="Yan M."/>
            <person name="Wang P."/>
            <person name="Xu J."/>
            <person name="Bruns T."/>
            <person name="Baldrian P."/>
            <person name="Vilgalys R."/>
            <person name="Henrissat B."/>
            <person name="Grigoriev I.V."/>
            <person name="Hibbett D."/>
            <person name="Nagy L.G."/>
            <person name="Martin F.M."/>
        </authorList>
    </citation>
    <scope>NUCLEOTIDE SEQUENCE</scope>
    <source>
        <strain evidence="4">UH-Tt-Lm1</strain>
    </source>
</reference>
<dbReference type="Gene3D" id="3.30.50.10">
    <property type="entry name" value="Erythroid Transcription Factor GATA-1, subunit A"/>
    <property type="match status" value="1"/>
</dbReference>
<dbReference type="CDD" id="cd00202">
    <property type="entry name" value="ZnF_GATA"/>
    <property type="match status" value="1"/>
</dbReference>
<gene>
    <name evidence="4" type="ORF">BJ322DRAFT_1109876</name>
</gene>
<evidence type="ECO:0000256" key="2">
    <source>
        <dbReference type="SAM" id="MobiDB-lite"/>
    </source>
</evidence>
<dbReference type="GO" id="GO:0006355">
    <property type="term" value="P:regulation of DNA-templated transcription"/>
    <property type="evidence" value="ECO:0007669"/>
    <property type="project" value="InterPro"/>
</dbReference>
<feature type="compositionally biased region" description="Basic residues" evidence="2">
    <location>
        <begin position="348"/>
        <end position="357"/>
    </location>
</feature>
<keyword evidence="5" id="KW-1185">Reference proteome</keyword>
<dbReference type="OrthoDB" id="515401at2759"/>
<protein>
    <recommendedName>
        <fullName evidence="3">GATA-type domain-containing protein</fullName>
    </recommendedName>
</protein>
<proteinExistence type="predicted"/>
<dbReference type="InterPro" id="IPR013088">
    <property type="entry name" value="Znf_NHR/GATA"/>
</dbReference>
<feature type="compositionally biased region" description="Pro residues" evidence="2">
    <location>
        <begin position="408"/>
        <end position="417"/>
    </location>
</feature>
<dbReference type="SUPFAM" id="SSF57716">
    <property type="entry name" value="Glucocorticoid receptor-like (DNA-binding domain)"/>
    <property type="match status" value="1"/>
</dbReference>
<accession>A0A9P6L5D4</accession>
<dbReference type="Proteomes" id="UP000736335">
    <property type="component" value="Unassembled WGS sequence"/>
</dbReference>
<feature type="region of interest" description="Disordered" evidence="2">
    <location>
        <begin position="385"/>
        <end position="458"/>
    </location>
</feature>
<evidence type="ECO:0000259" key="3">
    <source>
        <dbReference type="PROSITE" id="PS50114"/>
    </source>
</evidence>
<dbReference type="GO" id="GO:0008270">
    <property type="term" value="F:zinc ion binding"/>
    <property type="evidence" value="ECO:0007669"/>
    <property type="project" value="UniProtKB-KW"/>
</dbReference>
<feature type="region of interest" description="Disordered" evidence="2">
    <location>
        <begin position="340"/>
        <end position="373"/>
    </location>
</feature>
<keyword evidence="1" id="KW-0863">Zinc-finger</keyword>
<dbReference type="GO" id="GO:0043565">
    <property type="term" value="F:sequence-specific DNA binding"/>
    <property type="evidence" value="ECO:0007669"/>
    <property type="project" value="InterPro"/>
</dbReference>
<keyword evidence="1" id="KW-0862">Zinc</keyword>
<organism evidence="4 5">
    <name type="scientific">Thelephora terrestris</name>
    <dbReference type="NCBI Taxonomy" id="56493"/>
    <lineage>
        <taxon>Eukaryota</taxon>
        <taxon>Fungi</taxon>
        <taxon>Dikarya</taxon>
        <taxon>Basidiomycota</taxon>
        <taxon>Agaricomycotina</taxon>
        <taxon>Agaricomycetes</taxon>
        <taxon>Thelephorales</taxon>
        <taxon>Thelephoraceae</taxon>
        <taxon>Thelephora</taxon>
    </lineage>
</organism>
<keyword evidence="1" id="KW-0479">Metal-binding</keyword>
<evidence type="ECO:0000313" key="4">
    <source>
        <dbReference type="EMBL" id="KAF9784033.1"/>
    </source>
</evidence>
<sequence length="458" mass="50783">MYVIFISRSARLGGFVSYIFSLLCIPSARTPTYQCSSSAQMDSLQFDGYASYQDTSTARTPSPPPNDVSFGSSPYSKPSFDPEAIRNDLHGDSFVCNSWQGQAPQVPYPNSRGSFLQKLHDANPVGLDVPHLDHSQNRRQYSSWTNVPSAAHGLHPYQRYDASAMRRNTFPHVCQDRENASLGLEHDPSFPPRTDSIHPENSSIDSPHLSLVPGSPIGHPAQFHLSSSPATSFRDYERPEGPCAKLEGHRLPIYPSQSYTNPRQTHSPSLVASYPVPHVILIQYTDEASSKETQYLRRLCYNCRAIEPPSWRRSTLTLGKIVCNKCGLYERTHLSPRPLRFDELRAGNKSRKRRRAASSKGPKFFPPPVPTPVKNEEVELISNRHCAPSTDGGAGDCDDPAAGSYPTPRDPNSPIPPVESDGIHLPSRATMLNDFATLNTPNTPPSREESLTQIPPKR</sequence>
<dbReference type="EMBL" id="WIUZ02000009">
    <property type="protein sequence ID" value="KAF9784033.1"/>
    <property type="molecule type" value="Genomic_DNA"/>
</dbReference>
<reference evidence="4" key="1">
    <citation type="journal article" date="2020" name="Nat. Commun.">
        <title>Large-scale genome sequencing of mycorrhizal fungi provides insights into the early evolution of symbiotic traits.</title>
        <authorList>
            <person name="Miyauchi S."/>
            <person name="Kiss E."/>
            <person name="Kuo A."/>
            <person name="Drula E."/>
            <person name="Kohler A."/>
            <person name="Sanchez-Garcia M."/>
            <person name="Morin E."/>
            <person name="Andreopoulos B."/>
            <person name="Barry K.W."/>
            <person name="Bonito G."/>
            <person name="Buee M."/>
            <person name="Carver A."/>
            <person name="Chen C."/>
            <person name="Cichocki N."/>
            <person name="Clum A."/>
            <person name="Culley D."/>
            <person name="Crous P.W."/>
            <person name="Fauchery L."/>
            <person name="Girlanda M."/>
            <person name="Hayes R.D."/>
            <person name="Keri Z."/>
            <person name="LaButti K."/>
            <person name="Lipzen A."/>
            <person name="Lombard V."/>
            <person name="Magnuson J."/>
            <person name="Maillard F."/>
            <person name="Murat C."/>
            <person name="Nolan M."/>
            <person name="Ohm R.A."/>
            <person name="Pangilinan J."/>
            <person name="Pereira M.F."/>
            <person name="Perotto S."/>
            <person name="Peter M."/>
            <person name="Pfister S."/>
            <person name="Riley R."/>
            <person name="Sitrit Y."/>
            <person name="Stielow J.B."/>
            <person name="Szollosi G."/>
            <person name="Zifcakova L."/>
            <person name="Stursova M."/>
            <person name="Spatafora J.W."/>
            <person name="Tedersoo L."/>
            <person name="Vaario L.M."/>
            <person name="Yamada A."/>
            <person name="Yan M."/>
            <person name="Wang P."/>
            <person name="Xu J."/>
            <person name="Bruns T."/>
            <person name="Baldrian P."/>
            <person name="Vilgalys R."/>
            <person name="Dunand C."/>
            <person name="Henrissat B."/>
            <person name="Grigoriev I.V."/>
            <person name="Hibbett D."/>
            <person name="Nagy L.G."/>
            <person name="Martin F.M."/>
        </authorList>
    </citation>
    <scope>NUCLEOTIDE SEQUENCE</scope>
    <source>
        <strain evidence="4">UH-Tt-Lm1</strain>
    </source>
</reference>